<evidence type="ECO:0000259" key="5">
    <source>
        <dbReference type="Pfam" id="PF03717"/>
    </source>
</evidence>
<keyword evidence="3" id="KW-0472">Membrane</keyword>
<organism evidence="6">
    <name type="scientific">Acidithiobacillus sulfuriphilus</name>
    <dbReference type="NCBI Taxonomy" id="1867749"/>
    <lineage>
        <taxon>Bacteria</taxon>
        <taxon>Pseudomonadati</taxon>
        <taxon>Pseudomonadota</taxon>
        <taxon>Acidithiobacillia</taxon>
        <taxon>Acidithiobacillales</taxon>
        <taxon>Acidithiobacillaceae</taxon>
        <taxon>Acidithiobacillus</taxon>
    </lineage>
</organism>
<keyword evidence="2" id="KW-0645">Protease</keyword>
<dbReference type="InterPro" id="IPR036138">
    <property type="entry name" value="PBP_dimer_sf"/>
</dbReference>
<accession>A0A3M8RHB7</accession>
<keyword evidence="2" id="KW-0121">Carboxypeptidase</keyword>
<dbReference type="InterPro" id="IPR012338">
    <property type="entry name" value="Beta-lactam/transpept-like"/>
</dbReference>
<dbReference type="RefSeq" id="WP_123102378.1">
    <property type="nucleotide sequence ID" value="NZ_CP127527.1"/>
</dbReference>
<dbReference type="GO" id="GO:0008658">
    <property type="term" value="F:penicillin binding"/>
    <property type="evidence" value="ECO:0007669"/>
    <property type="project" value="InterPro"/>
</dbReference>
<gene>
    <name evidence="6" type="ORF">EC580_03875</name>
</gene>
<reference evidence="6" key="1">
    <citation type="submission" date="2018-10" db="EMBL/GenBank/DDBJ databases">
        <title>Acidithiobacillus sulfuriphilus sp. nov.: an extremely acidophilic sulfur-oxidizing chemolithotroph isolated from a neutral pH environment.</title>
        <authorList>
            <person name="Falagan C."/>
            <person name="Moya-Beltran A."/>
            <person name="Quatrini R."/>
            <person name="Johnson D.B."/>
        </authorList>
    </citation>
    <scope>NUCLEOTIDE SEQUENCE [LARGE SCALE GENOMIC DNA]</scope>
    <source>
        <strain evidence="6">CJ-2</strain>
    </source>
</reference>
<dbReference type="PANTHER" id="PTHR30627:SF1">
    <property type="entry name" value="PEPTIDOGLYCAN D,D-TRANSPEPTIDASE FTSI"/>
    <property type="match status" value="1"/>
</dbReference>
<evidence type="ECO:0000256" key="3">
    <source>
        <dbReference type="ARBA" id="ARBA00023136"/>
    </source>
</evidence>
<dbReference type="EMBL" id="RIZI01000131">
    <property type="protein sequence ID" value="RNF67701.1"/>
    <property type="molecule type" value="Genomic_DNA"/>
</dbReference>
<comment type="subcellular location">
    <subcellularLocation>
        <location evidence="1">Membrane</location>
    </subcellularLocation>
</comment>
<evidence type="ECO:0000256" key="1">
    <source>
        <dbReference type="ARBA" id="ARBA00004370"/>
    </source>
</evidence>
<dbReference type="GO" id="GO:0004180">
    <property type="term" value="F:carboxypeptidase activity"/>
    <property type="evidence" value="ECO:0007669"/>
    <property type="project" value="UniProtKB-KW"/>
</dbReference>
<feature type="domain" description="Penicillin-binding protein transpeptidase" evidence="4">
    <location>
        <begin position="250"/>
        <end position="546"/>
    </location>
</feature>
<dbReference type="PANTHER" id="PTHR30627">
    <property type="entry name" value="PEPTIDOGLYCAN D,D-TRANSPEPTIDASE"/>
    <property type="match status" value="1"/>
</dbReference>
<dbReference type="GO" id="GO:0071555">
    <property type="term" value="P:cell wall organization"/>
    <property type="evidence" value="ECO:0007669"/>
    <property type="project" value="TreeGrafter"/>
</dbReference>
<evidence type="ECO:0000313" key="6">
    <source>
        <dbReference type="EMBL" id="RNF67701.1"/>
    </source>
</evidence>
<dbReference type="AlphaFoldDB" id="A0A3M8RHB7"/>
<dbReference type="Gene3D" id="3.30.450.330">
    <property type="match status" value="1"/>
</dbReference>
<keyword evidence="2" id="KW-0378">Hydrolase</keyword>
<dbReference type="Gene3D" id="3.90.1310.10">
    <property type="entry name" value="Penicillin-binding protein 2a (Domain 2)"/>
    <property type="match status" value="1"/>
</dbReference>
<evidence type="ECO:0000256" key="2">
    <source>
        <dbReference type="ARBA" id="ARBA00022645"/>
    </source>
</evidence>
<evidence type="ECO:0000259" key="4">
    <source>
        <dbReference type="Pfam" id="PF00905"/>
    </source>
</evidence>
<dbReference type="SUPFAM" id="SSF56601">
    <property type="entry name" value="beta-lactamase/transpeptidase-like"/>
    <property type="match status" value="1"/>
</dbReference>
<protein>
    <submittedName>
        <fullName evidence="6">Penicillin-binding protein 2</fullName>
    </submittedName>
</protein>
<proteinExistence type="predicted"/>
<dbReference type="GO" id="GO:0005886">
    <property type="term" value="C:plasma membrane"/>
    <property type="evidence" value="ECO:0007669"/>
    <property type="project" value="TreeGrafter"/>
</dbReference>
<dbReference type="InterPro" id="IPR050515">
    <property type="entry name" value="Beta-lactam/transpept"/>
</dbReference>
<comment type="caution">
    <text evidence="6">The sequence shown here is derived from an EMBL/GenBank/DDBJ whole genome shotgun (WGS) entry which is preliminary data.</text>
</comment>
<sequence>MPVPRGPRPFPRALPHWRAGLLLSLLLLGMGGVLLRDVQLQCFQTRALRAQGRMRYLQTRPLPAGRGMIYARNGDPLAVNVPAVTLWVDPRIFRQHQSQWGRVAQVIGMSPLELSTRVRQGGADFAYLRRQVSPSLGKAVRALGIPGLYVQATSRTYYPLGAMTTPLLGLVHLDHQGAADLELGYNQWLAGRQGRERVLVDGQGQVLRVLQEAEHPQPGHNLHLTIDPQIQYWAYMTLLAAQQHFGAKLGSAVVMNVHTGQILAMVSVPSCNPNGRGSCSDPLDYANNAVHQAFEPGSVMKPFMVAAALTTHSIQPDQNFNVSHCLPVGGFCIRDDVVHHELNVAHILKYSSDIGAAKIALRTPREAIYDMYRAVGFGQAPGLGFVGETGGVLPDWHGWGRARHATIALGYGVSVTTLQLAEGYAAIANGGYHVRPTLLLDQPVQRRRIMPAGVANRLRRWLEGVCAPNGTGILAAIPGYRVAGKTGTANMANGKDGFLHNETNATFVGFAPGFAPDLVMAISLRASKRYWNFGGVESAPVFRVTMRHALEEMNIAPRWCGHRACVSQARNITATQAEIWAEGGGQ</sequence>
<name>A0A3M8RHB7_9PROT</name>
<dbReference type="InterPro" id="IPR001460">
    <property type="entry name" value="PCN-bd_Tpept"/>
</dbReference>
<dbReference type="OrthoDB" id="9766847at2"/>
<feature type="domain" description="Penicillin-binding protein dimerisation" evidence="5">
    <location>
        <begin position="62"/>
        <end position="210"/>
    </location>
</feature>
<dbReference type="InterPro" id="IPR005311">
    <property type="entry name" value="PBP_dimer"/>
</dbReference>
<dbReference type="SUPFAM" id="SSF56519">
    <property type="entry name" value="Penicillin binding protein dimerisation domain"/>
    <property type="match status" value="1"/>
</dbReference>
<dbReference type="Pfam" id="PF00905">
    <property type="entry name" value="Transpeptidase"/>
    <property type="match status" value="1"/>
</dbReference>
<dbReference type="Pfam" id="PF03717">
    <property type="entry name" value="PBP_dimer"/>
    <property type="match status" value="1"/>
</dbReference>
<dbReference type="Gene3D" id="3.40.710.10">
    <property type="entry name" value="DD-peptidase/beta-lactamase superfamily"/>
    <property type="match status" value="1"/>
</dbReference>